<evidence type="ECO:0000313" key="3">
    <source>
        <dbReference type="Proteomes" id="UP001371456"/>
    </source>
</evidence>
<dbReference type="Proteomes" id="UP001371456">
    <property type="component" value="Unassembled WGS sequence"/>
</dbReference>
<name>A0AAN8YE86_SOLBU</name>
<proteinExistence type="predicted"/>
<reference evidence="2 3" key="1">
    <citation type="submission" date="2024-02" db="EMBL/GenBank/DDBJ databases">
        <title>de novo genome assembly of Solanum bulbocastanum strain 11H21.</title>
        <authorList>
            <person name="Hosaka A.J."/>
        </authorList>
    </citation>
    <scope>NUCLEOTIDE SEQUENCE [LARGE SCALE GENOMIC DNA]</scope>
    <source>
        <tissue evidence="2">Young leaves</tissue>
    </source>
</reference>
<comment type="caution">
    <text evidence="2">The sequence shown here is derived from an EMBL/GenBank/DDBJ whole genome shotgun (WGS) entry which is preliminary data.</text>
</comment>
<dbReference type="AlphaFoldDB" id="A0AAN8YE86"/>
<evidence type="ECO:0000256" key="1">
    <source>
        <dbReference type="SAM" id="MobiDB-lite"/>
    </source>
</evidence>
<feature type="region of interest" description="Disordered" evidence="1">
    <location>
        <begin position="74"/>
        <end position="93"/>
    </location>
</feature>
<sequence length="232" mass="26304">MAAIVVAYYIYFGKAGVEYYSPNQFARQFSLTQTVPLPPHQSVNASSLDRRIIFNSVNCIQEVDARIIAGEGTKKRRNKGKDKDERPCKNAKRDLVLPASKPPAQYSAQVLEKAKPEIQKLLMMPLQKLLLSENYSTLVAALPIYAESPDLSIEKARDLGELKKHLPSLLTNFQEAKRQQDEYCRTAAKKFMLVTKLVKKLERLNELKYYLVRIDASISNLKGSLLKEGKDE</sequence>
<organism evidence="2 3">
    <name type="scientific">Solanum bulbocastanum</name>
    <name type="common">Wild potato</name>
    <dbReference type="NCBI Taxonomy" id="147425"/>
    <lineage>
        <taxon>Eukaryota</taxon>
        <taxon>Viridiplantae</taxon>
        <taxon>Streptophyta</taxon>
        <taxon>Embryophyta</taxon>
        <taxon>Tracheophyta</taxon>
        <taxon>Spermatophyta</taxon>
        <taxon>Magnoliopsida</taxon>
        <taxon>eudicotyledons</taxon>
        <taxon>Gunneridae</taxon>
        <taxon>Pentapetalae</taxon>
        <taxon>asterids</taxon>
        <taxon>lamiids</taxon>
        <taxon>Solanales</taxon>
        <taxon>Solanaceae</taxon>
        <taxon>Solanoideae</taxon>
        <taxon>Solaneae</taxon>
        <taxon>Solanum</taxon>
    </lineage>
</organism>
<protein>
    <submittedName>
        <fullName evidence="2">Uncharacterized protein</fullName>
    </submittedName>
</protein>
<feature type="compositionally biased region" description="Basic and acidic residues" evidence="1">
    <location>
        <begin position="81"/>
        <end position="93"/>
    </location>
</feature>
<gene>
    <name evidence="2" type="ORF">RDI58_013036</name>
</gene>
<accession>A0AAN8YE86</accession>
<dbReference type="EMBL" id="JBANQN010000005">
    <property type="protein sequence ID" value="KAK6789237.1"/>
    <property type="molecule type" value="Genomic_DNA"/>
</dbReference>
<keyword evidence="3" id="KW-1185">Reference proteome</keyword>
<evidence type="ECO:0000313" key="2">
    <source>
        <dbReference type="EMBL" id="KAK6789237.1"/>
    </source>
</evidence>